<feature type="signal peptide" evidence="3">
    <location>
        <begin position="1"/>
        <end position="21"/>
    </location>
</feature>
<protein>
    <recommendedName>
        <fullName evidence="8">Protein YTP1-like C-terminal domain-containing protein</fullName>
    </recommendedName>
</protein>
<gene>
    <name evidence="6" type="ORF">K452DRAFT_295918</name>
</gene>
<keyword evidence="2" id="KW-1133">Transmembrane helix</keyword>
<dbReference type="OrthoDB" id="4005299at2759"/>
<evidence type="ECO:0000256" key="2">
    <source>
        <dbReference type="SAM" id="Phobius"/>
    </source>
</evidence>
<dbReference type="RefSeq" id="XP_033400188.1">
    <property type="nucleotide sequence ID" value="XM_033541871.1"/>
</dbReference>
<evidence type="ECO:0000256" key="1">
    <source>
        <dbReference type="SAM" id="MobiDB-lite"/>
    </source>
</evidence>
<feature type="transmembrane region" description="Helical" evidence="2">
    <location>
        <begin position="63"/>
        <end position="84"/>
    </location>
</feature>
<dbReference type="AlphaFoldDB" id="A0A6A6BKB3"/>
<feature type="transmembrane region" description="Helical" evidence="2">
    <location>
        <begin position="477"/>
        <end position="497"/>
    </location>
</feature>
<dbReference type="InterPro" id="IPR018825">
    <property type="entry name" value="DUF2427"/>
</dbReference>
<dbReference type="PANTHER" id="PTHR31685">
    <property type="entry name" value="INTEGRAL MEMBRANE PROTEIN (AFU_ORTHOLOGUE AFUA_6G12730)-RELATED"/>
    <property type="match status" value="1"/>
</dbReference>
<evidence type="ECO:0000313" key="7">
    <source>
        <dbReference type="Proteomes" id="UP000799438"/>
    </source>
</evidence>
<dbReference type="EMBL" id="ML995479">
    <property type="protein sequence ID" value="KAF2144476.1"/>
    <property type="molecule type" value="Genomic_DNA"/>
</dbReference>
<dbReference type="PANTHER" id="PTHR31685:SF3">
    <property type="entry name" value="INTEGRAL MEMBRANE PROTEIN (AFU_ORTHOLOGUE AFUA_6G12730)"/>
    <property type="match status" value="1"/>
</dbReference>
<keyword evidence="3" id="KW-0732">Signal</keyword>
<feature type="compositionally biased region" description="Polar residues" evidence="1">
    <location>
        <begin position="180"/>
        <end position="210"/>
    </location>
</feature>
<feature type="domain" description="Protein YTP1-like C-terminal" evidence="5">
    <location>
        <begin position="281"/>
        <end position="568"/>
    </location>
</feature>
<keyword evidence="2" id="KW-0472">Membrane</keyword>
<feature type="transmembrane region" description="Helical" evidence="2">
    <location>
        <begin position="448"/>
        <end position="465"/>
    </location>
</feature>
<evidence type="ECO:0000313" key="6">
    <source>
        <dbReference type="EMBL" id="KAF2144476.1"/>
    </source>
</evidence>
<organism evidence="6 7">
    <name type="scientific">Aplosporella prunicola CBS 121167</name>
    <dbReference type="NCBI Taxonomy" id="1176127"/>
    <lineage>
        <taxon>Eukaryota</taxon>
        <taxon>Fungi</taxon>
        <taxon>Dikarya</taxon>
        <taxon>Ascomycota</taxon>
        <taxon>Pezizomycotina</taxon>
        <taxon>Dothideomycetes</taxon>
        <taxon>Dothideomycetes incertae sedis</taxon>
        <taxon>Botryosphaeriales</taxon>
        <taxon>Aplosporellaceae</taxon>
        <taxon>Aplosporella</taxon>
    </lineage>
</organism>
<reference evidence="6" key="1">
    <citation type="journal article" date="2020" name="Stud. Mycol.">
        <title>101 Dothideomycetes genomes: a test case for predicting lifestyles and emergence of pathogens.</title>
        <authorList>
            <person name="Haridas S."/>
            <person name="Albert R."/>
            <person name="Binder M."/>
            <person name="Bloem J."/>
            <person name="Labutti K."/>
            <person name="Salamov A."/>
            <person name="Andreopoulos B."/>
            <person name="Baker S."/>
            <person name="Barry K."/>
            <person name="Bills G."/>
            <person name="Bluhm B."/>
            <person name="Cannon C."/>
            <person name="Castanera R."/>
            <person name="Culley D."/>
            <person name="Daum C."/>
            <person name="Ezra D."/>
            <person name="Gonzalez J."/>
            <person name="Henrissat B."/>
            <person name="Kuo A."/>
            <person name="Liang C."/>
            <person name="Lipzen A."/>
            <person name="Lutzoni F."/>
            <person name="Magnuson J."/>
            <person name="Mondo S."/>
            <person name="Nolan M."/>
            <person name="Ohm R."/>
            <person name="Pangilinan J."/>
            <person name="Park H.-J."/>
            <person name="Ramirez L."/>
            <person name="Alfaro M."/>
            <person name="Sun H."/>
            <person name="Tritt A."/>
            <person name="Yoshinaga Y."/>
            <person name="Zwiers L.-H."/>
            <person name="Turgeon B."/>
            <person name="Goodwin S."/>
            <person name="Spatafora J."/>
            <person name="Crous P."/>
            <person name="Grigoriev I."/>
        </authorList>
    </citation>
    <scope>NUCLEOTIDE SEQUENCE</scope>
    <source>
        <strain evidence="6">CBS 121167</strain>
    </source>
</reference>
<evidence type="ECO:0000259" key="4">
    <source>
        <dbReference type="Pfam" id="PF10348"/>
    </source>
</evidence>
<feature type="chain" id="PRO_5025590343" description="Protein YTP1-like C-terminal domain-containing protein" evidence="3">
    <location>
        <begin position="22"/>
        <end position="601"/>
    </location>
</feature>
<dbReference type="InterPro" id="IPR018827">
    <property type="entry name" value="YTP1_C"/>
</dbReference>
<dbReference type="GeneID" id="54299368"/>
<evidence type="ECO:0008006" key="8">
    <source>
        <dbReference type="Google" id="ProtNLM"/>
    </source>
</evidence>
<evidence type="ECO:0000256" key="3">
    <source>
        <dbReference type="SAM" id="SignalP"/>
    </source>
</evidence>
<proteinExistence type="predicted"/>
<name>A0A6A6BKB3_9PEZI</name>
<keyword evidence="2" id="KW-0812">Transmembrane</keyword>
<feature type="transmembrane region" description="Helical" evidence="2">
    <location>
        <begin position="276"/>
        <end position="295"/>
    </location>
</feature>
<feature type="transmembrane region" description="Helical" evidence="2">
    <location>
        <begin position="509"/>
        <end position="527"/>
    </location>
</feature>
<feature type="region of interest" description="Disordered" evidence="1">
    <location>
        <begin position="180"/>
        <end position="213"/>
    </location>
</feature>
<dbReference type="Proteomes" id="UP000799438">
    <property type="component" value="Unassembled WGS sequence"/>
</dbReference>
<accession>A0A6A6BKB3</accession>
<keyword evidence="7" id="KW-1185">Reference proteome</keyword>
<feature type="transmembrane region" description="Helical" evidence="2">
    <location>
        <begin position="91"/>
        <end position="112"/>
    </location>
</feature>
<dbReference type="Pfam" id="PF10355">
    <property type="entry name" value="Ytp1"/>
    <property type="match status" value="1"/>
</dbReference>
<feature type="transmembrane region" description="Helical" evidence="2">
    <location>
        <begin position="547"/>
        <end position="567"/>
    </location>
</feature>
<evidence type="ECO:0000259" key="5">
    <source>
        <dbReference type="Pfam" id="PF10355"/>
    </source>
</evidence>
<feature type="domain" description="DUF2427" evidence="4">
    <location>
        <begin position="50"/>
        <end position="147"/>
    </location>
</feature>
<feature type="transmembrane region" description="Helical" evidence="2">
    <location>
        <begin position="132"/>
        <end position="150"/>
    </location>
</feature>
<sequence length="601" mass="66037">MPAQRALALAAAVAFLPRAFAHGDDAHEMGGMDMHDAPAPAEAQPASDWPMTYFSFNEHVGLLYAYVALCFLTWVVLCPIAVMLSSARSRFNLPAQVVFLASQGFALFLGVVYNAKTPDLYPANAHNRLRWVLMWISVVWFALGLVNLYTGRTGKQDSASEPLSAAVMARYQRLQQVHQPATRWSNDSGQGTERNSASLFSHSRSPSNESDNNHFEEAHAATFHNVDDDEDVEDVEKRGFLRDTRVDRFLSRNVPRLAVGKTLSVMNFFYVVIERTILILGFVSLSTGACAMGGIARGDHIFNILAHFVKGAIFFWYGLLTLGRWMGCFAEFGWAWNVKPTADTVGRWKAAIPTAEFTESLVIFTYGASNVFLEHLAAWGGEWVAQDLEHVSISVMFFGGGALGMLIESKRVRELLNTSILGTRDHIAHAGDEHWEEPATYRFSYNPMPGLVIILLGMMMGSHHQASMLSSMIHMQWGNMFVGFGIARAATYIILYLKPPTSYLPSRPITELISAFCLVAGGLTFMVSNKDTVSALESYDLDAMFTFVITIGLTCLILTWTVVMLAFRGWALRRESAGSGSAGSNLKHGSVAAAAAAAALP</sequence>
<dbReference type="Pfam" id="PF10348">
    <property type="entry name" value="DUF2427"/>
    <property type="match status" value="1"/>
</dbReference>